<keyword evidence="1 5" id="KW-0813">Transport</keyword>
<dbReference type="Gene3D" id="3.40.50.1980">
    <property type="entry name" value="Nitrogenase molybdenum iron protein domain"/>
    <property type="match status" value="2"/>
</dbReference>
<comment type="subcellular location">
    <subcellularLocation>
        <location evidence="5">Periplasm</location>
    </subcellularLocation>
</comment>
<dbReference type="PANTHER" id="PTHR42860:SF1">
    <property type="entry name" value="VITAMIN B12-BINDING PROTEIN"/>
    <property type="match status" value="1"/>
</dbReference>
<dbReference type="GO" id="GO:0015889">
    <property type="term" value="P:cobalamin transport"/>
    <property type="evidence" value="ECO:0007669"/>
    <property type="project" value="UniProtKB-UniRule"/>
</dbReference>
<name>A0AAV5NPB1_9VIBR</name>
<dbReference type="NCBIfam" id="NF002894">
    <property type="entry name" value="PRK03379.1"/>
    <property type="match status" value="1"/>
</dbReference>
<dbReference type="InterPro" id="IPR051030">
    <property type="entry name" value="Vitamin_B12-ABC_binding"/>
</dbReference>
<feature type="chain" id="PRO_5043067609" description="Vitamin B12-binding protein" evidence="5">
    <location>
        <begin position="20"/>
        <end position="278"/>
    </location>
</feature>
<evidence type="ECO:0000313" key="8">
    <source>
        <dbReference type="Proteomes" id="UP001156690"/>
    </source>
</evidence>
<dbReference type="InterPro" id="IPR054828">
    <property type="entry name" value="Vit_B12_bind_prot"/>
</dbReference>
<organism evidence="7 8">
    <name type="scientific">Vibrio penaeicida</name>
    <dbReference type="NCBI Taxonomy" id="104609"/>
    <lineage>
        <taxon>Bacteria</taxon>
        <taxon>Pseudomonadati</taxon>
        <taxon>Pseudomonadota</taxon>
        <taxon>Gammaproteobacteria</taxon>
        <taxon>Vibrionales</taxon>
        <taxon>Vibrionaceae</taxon>
        <taxon>Vibrio</taxon>
    </lineage>
</organism>
<dbReference type="GO" id="GO:0042597">
    <property type="term" value="C:periplasmic space"/>
    <property type="evidence" value="ECO:0007669"/>
    <property type="project" value="UniProtKB-SubCell"/>
</dbReference>
<accession>A0AAV5NPB1</accession>
<dbReference type="InterPro" id="IPR023544">
    <property type="entry name" value="ABC_transptr_vit_B12-bd"/>
</dbReference>
<dbReference type="AlphaFoldDB" id="A0AAV5NPB1"/>
<dbReference type="InterPro" id="IPR002491">
    <property type="entry name" value="ABC_transptr_periplasmic_BD"/>
</dbReference>
<keyword evidence="2 5" id="KW-0732">Signal</keyword>
<dbReference type="PROSITE" id="PS50983">
    <property type="entry name" value="FE_B12_PBP"/>
    <property type="match status" value="1"/>
</dbReference>
<feature type="site" description="Important for BtuC binding" evidence="5">
    <location>
        <position position="204"/>
    </location>
</feature>
<protein>
    <recommendedName>
        <fullName evidence="5">Vitamin B12-binding protein</fullName>
    </recommendedName>
</protein>
<evidence type="ECO:0000256" key="5">
    <source>
        <dbReference type="HAMAP-Rule" id="MF_01000"/>
    </source>
</evidence>
<evidence type="ECO:0000313" key="7">
    <source>
        <dbReference type="EMBL" id="GLQ72480.1"/>
    </source>
</evidence>
<sequence precursor="true">MKTLFVLLAGLLVSQSVLANSAPQRIISLAPHATEIAFAAGLGDKLIAATDHSDYPEEAKALERVANYQGIKLERIVALQPDLIIAWPSGNPAKELDKLRKLGFEIYNSKTGTFEDIVHNLEQLSQYAEDPSVGMKAAADFRENLAQLKQRYTTDKPVKYFYQLSTKPIITVAQNSWPSEVFSFCGGTNIFVDSASPYPQVGEEQVIVRQPDVIFTSRHAVQDESLWQGWASQVPAVQHKHIWSLNSDWINRPTPRTVKAIEQVCDFFEQARQYAKAS</sequence>
<dbReference type="EMBL" id="BSNX01000015">
    <property type="protein sequence ID" value="GLQ72480.1"/>
    <property type="molecule type" value="Genomic_DNA"/>
</dbReference>
<evidence type="ECO:0000259" key="6">
    <source>
        <dbReference type="PROSITE" id="PS50983"/>
    </source>
</evidence>
<comment type="caution">
    <text evidence="5">Lacks conserved residue(s) required for the propagation of feature annotation.</text>
</comment>
<feature type="signal peptide" evidence="5">
    <location>
        <begin position="1"/>
        <end position="19"/>
    </location>
</feature>
<comment type="function">
    <text evidence="5">Part of the ABC transporter complex BtuCDF involved in vitamin B12 import. Binds vitamin B12 and delivers it to the periplasmic surface of BtuC.</text>
</comment>
<dbReference type="Proteomes" id="UP001156690">
    <property type="component" value="Unassembled WGS sequence"/>
</dbReference>
<feature type="site" description="Important for BtuC binding" evidence="5">
    <location>
        <position position="74"/>
    </location>
</feature>
<keyword evidence="8" id="KW-1185">Reference proteome</keyword>
<reference evidence="8" key="1">
    <citation type="journal article" date="2019" name="Int. J. Syst. Evol. Microbiol.">
        <title>The Global Catalogue of Microorganisms (GCM) 10K type strain sequencing project: providing services to taxonomists for standard genome sequencing and annotation.</title>
        <authorList>
            <consortium name="The Broad Institute Genomics Platform"/>
            <consortium name="The Broad Institute Genome Sequencing Center for Infectious Disease"/>
            <person name="Wu L."/>
            <person name="Ma J."/>
        </authorList>
    </citation>
    <scope>NUCLEOTIDE SEQUENCE [LARGE SCALE GENOMIC DNA]</scope>
    <source>
        <strain evidence="8">NBRC 15640</strain>
    </source>
</reference>
<dbReference type="NCBIfam" id="NF038402">
    <property type="entry name" value="TroA_like"/>
    <property type="match status" value="1"/>
</dbReference>
<comment type="subunit">
    <text evidence="5">The complex is composed of two ATP-binding proteins (BtuD), two transmembrane proteins (BtuC) and a solute-binding protein (BtuF).</text>
</comment>
<comment type="similarity">
    <text evidence="5">Belongs to the BtuF family.</text>
</comment>
<gene>
    <name evidence="5 7" type="primary">btuF</name>
    <name evidence="7" type="ORF">GCM10007932_18400</name>
</gene>
<evidence type="ECO:0000256" key="4">
    <source>
        <dbReference type="ARBA" id="ARBA00023157"/>
    </source>
</evidence>
<dbReference type="HAMAP" id="MF_01000">
    <property type="entry name" value="BtuF"/>
    <property type="match status" value="1"/>
</dbReference>
<dbReference type="PANTHER" id="PTHR42860">
    <property type="entry name" value="VITAMIN B12-BINDING PROTEIN"/>
    <property type="match status" value="1"/>
</dbReference>
<dbReference type="RefSeq" id="WP_126608539.1">
    <property type="nucleotide sequence ID" value="NZ_AP025144.1"/>
</dbReference>
<keyword evidence="3 5" id="KW-0574">Periplasm</keyword>
<keyword evidence="4" id="KW-1015">Disulfide bond</keyword>
<dbReference type="SUPFAM" id="SSF53807">
    <property type="entry name" value="Helical backbone' metal receptor"/>
    <property type="match status" value="1"/>
</dbReference>
<evidence type="ECO:0000256" key="1">
    <source>
        <dbReference type="ARBA" id="ARBA00022448"/>
    </source>
</evidence>
<dbReference type="CDD" id="cd01144">
    <property type="entry name" value="BtuF"/>
    <property type="match status" value="1"/>
</dbReference>
<evidence type="ECO:0000256" key="3">
    <source>
        <dbReference type="ARBA" id="ARBA00022764"/>
    </source>
</evidence>
<dbReference type="GO" id="GO:0031419">
    <property type="term" value="F:cobalamin binding"/>
    <property type="evidence" value="ECO:0007669"/>
    <property type="project" value="InterPro"/>
</dbReference>
<proteinExistence type="inferred from homology"/>
<evidence type="ECO:0000256" key="2">
    <source>
        <dbReference type="ARBA" id="ARBA00022729"/>
    </source>
</evidence>
<feature type="domain" description="Fe/B12 periplasmic-binding" evidence="6">
    <location>
        <begin position="25"/>
        <end position="272"/>
    </location>
</feature>
<dbReference type="Pfam" id="PF01497">
    <property type="entry name" value="Peripla_BP_2"/>
    <property type="match status" value="1"/>
</dbReference>
<comment type="caution">
    <text evidence="7">The sequence shown here is derived from an EMBL/GenBank/DDBJ whole genome shotgun (WGS) entry which is preliminary data.</text>
</comment>